<dbReference type="EMBL" id="ATDP01000109">
    <property type="protein sequence ID" value="EQB10743.1"/>
    <property type="molecule type" value="Genomic_DNA"/>
</dbReference>
<dbReference type="InterPro" id="IPR018391">
    <property type="entry name" value="PQQ_b-propeller_rpt"/>
</dbReference>
<comment type="similarity">
    <text evidence="2">Belongs to the bacterial PQQ dehydrogenase family.</text>
</comment>
<dbReference type="GO" id="GO:0008876">
    <property type="term" value="F:quinoprotein glucose dehydrogenase activity"/>
    <property type="evidence" value="ECO:0007669"/>
    <property type="project" value="TreeGrafter"/>
</dbReference>
<dbReference type="RefSeq" id="WP_021228486.1">
    <property type="nucleotide sequence ID" value="NZ_ATDP01000109.1"/>
</dbReference>
<evidence type="ECO:0000256" key="1">
    <source>
        <dbReference type="ARBA" id="ARBA00001931"/>
    </source>
</evidence>
<evidence type="ECO:0000313" key="7">
    <source>
        <dbReference type="Proteomes" id="UP000015531"/>
    </source>
</evidence>
<organism evidence="6 7">
    <name type="scientific">Sphingobium lactosutens DS20</name>
    <dbReference type="NCBI Taxonomy" id="1331060"/>
    <lineage>
        <taxon>Bacteria</taxon>
        <taxon>Pseudomonadati</taxon>
        <taxon>Pseudomonadota</taxon>
        <taxon>Alphaproteobacteria</taxon>
        <taxon>Sphingomonadales</taxon>
        <taxon>Sphingomonadaceae</taxon>
        <taxon>Sphingobium</taxon>
    </lineage>
</organism>
<dbReference type="GO" id="GO:0048038">
    <property type="term" value="F:quinone binding"/>
    <property type="evidence" value="ECO:0007669"/>
    <property type="project" value="InterPro"/>
</dbReference>
<dbReference type="GO" id="GO:0016020">
    <property type="term" value="C:membrane"/>
    <property type="evidence" value="ECO:0007669"/>
    <property type="project" value="InterPro"/>
</dbReference>
<dbReference type="InterPro" id="IPR002372">
    <property type="entry name" value="PQQ_rpt_dom"/>
</dbReference>
<keyword evidence="4" id="KW-0812">Transmembrane</keyword>
<evidence type="ECO:0000256" key="4">
    <source>
        <dbReference type="SAM" id="Phobius"/>
    </source>
</evidence>
<accession>T0HF71</accession>
<keyword evidence="4" id="KW-1133">Transmembrane helix</keyword>
<reference evidence="6 7" key="1">
    <citation type="journal article" date="2013" name="Genome Announc.">
        <title>Draft Genome Sequence of Sphingobium lactosutens Strain DS20T, Isolated from a Hexachlorocyclohexane Dumpsite.</title>
        <authorList>
            <person name="Kumar R."/>
            <person name="Dwivedi V."/>
            <person name="Negi V."/>
            <person name="Khurana J.P."/>
            <person name="Lal R."/>
        </authorList>
    </citation>
    <scope>NUCLEOTIDE SEQUENCE [LARGE SCALE GENOMIC DNA]</scope>
    <source>
        <strain evidence="6 7">DS20</strain>
    </source>
</reference>
<feature type="transmembrane region" description="Helical" evidence="4">
    <location>
        <begin position="12"/>
        <end position="33"/>
    </location>
</feature>
<dbReference type="Proteomes" id="UP000015531">
    <property type="component" value="Unassembled WGS sequence"/>
</dbReference>
<dbReference type="PANTHER" id="PTHR32303:SF4">
    <property type="entry name" value="QUINOPROTEIN GLUCOSE DEHYDROGENASE"/>
    <property type="match status" value="1"/>
</dbReference>
<dbReference type="CDD" id="cd10280">
    <property type="entry name" value="PQQ_mGDH"/>
    <property type="match status" value="1"/>
</dbReference>
<protein>
    <recommendedName>
        <fullName evidence="5">Pyrrolo-quinoline quinone repeat domain-containing protein</fullName>
    </recommendedName>
</protein>
<dbReference type="AlphaFoldDB" id="T0HF71"/>
<gene>
    <name evidence="6" type="ORF">RLDS_25245</name>
</gene>
<evidence type="ECO:0000313" key="6">
    <source>
        <dbReference type="EMBL" id="EQB10743.1"/>
    </source>
</evidence>
<dbReference type="SUPFAM" id="SSF50998">
    <property type="entry name" value="Quinoprotein alcohol dehydrogenase-like"/>
    <property type="match status" value="1"/>
</dbReference>
<feature type="transmembrane region" description="Helical" evidence="4">
    <location>
        <begin position="45"/>
        <end position="63"/>
    </location>
</feature>
<evidence type="ECO:0000259" key="5">
    <source>
        <dbReference type="Pfam" id="PF01011"/>
    </source>
</evidence>
<proteinExistence type="inferred from homology"/>
<sequence length="698" mass="75473">MDMAGRAGSVGAGRWLLGISGAVLALVGLVLQIGGIQLVMVGGSGYYYITGALLTASGVLIALRRVSGALVFAIVLFGTLIWSIWEVGFQFWPLVPRIGPFLIMSFVMLLILPRLTGGRGAKVAKLGAGATALLIGMGAIAMFYPHGVVRNPFSSADESGPDGESRWQFFGKDASGTRYAPYSQITPGNVNRLKVAWTTRTGDLTAPGVESQNTPLQIGDTLYACTPRNQVLALDADTGKIRWRFDPGIRTAAYSRCRGVGYHDATSVQSSGLVPGNRAAPLPCDQRIIMTSVKARMYAIDARTGRLCTDFGEDGVVDLRKQMGAGNPDFYFQTSAPTIARDLVIVGSFVMDGRAEKMPGGVIRAFNVRTGQLVWAFDAGRPDVTTPPPAGVDFVDSTPDMWSTPAYDDKLGMIYLPLGGGADDFWGANRTPETEAYATSILALDITTGKERWKFQTVHHDIWDYDVASQPALYDLPDGKGSITPVIIQPTKTGQIFMLDRRNGKPFAPVAERPVPQDGQPGDRIAPTQPHSIGMPQIGVEPLTEASMWGATFLDQLSCRIAFRKARYEGPFTPITTKPTIFYPGYYGGFNWGGVSVDEKRGLLIVNDIRMPQVISLVPQAEVDPREVSDAHALGLYPQKGGPFATRHDTLMSVLGIPCNAPPWGTMTAIDADSDHRAHVFRSDAAQRSDLIARRWII</sequence>
<dbReference type="InterPro" id="IPR011047">
    <property type="entry name" value="Quinoprotein_ADH-like_sf"/>
</dbReference>
<keyword evidence="7" id="KW-1185">Reference proteome</keyword>
<dbReference type="SMART" id="SM00564">
    <property type="entry name" value="PQQ"/>
    <property type="match status" value="4"/>
</dbReference>
<feature type="transmembrane region" description="Helical" evidence="4">
    <location>
        <begin position="123"/>
        <end position="144"/>
    </location>
</feature>
<dbReference type="eggNOG" id="COG4993">
    <property type="taxonomic scope" value="Bacteria"/>
</dbReference>
<keyword evidence="4" id="KW-0472">Membrane</keyword>
<dbReference type="Pfam" id="PF01011">
    <property type="entry name" value="PQQ"/>
    <property type="match status" value="1"/>
</dbReference>
<dbReference type="PATRIC" id="fig|1331060.3.peg.4907"/>
<feature type="transmembrane region" description="Helical" evidence="4">
    <location>
        <begin position="70"/>
        <end position="92"/>
    </location>
</feature>
<comment type="cofactor">
    <cofactor evidence="1">
        <name>pyrroloquinoline quinone</name>
        <dbReference type="ChEBI" id="CHEBI:58442"/>
    </cofactor>
</comment>
<dbReference type="InterPro" id="IPR017511">
    <property type="entry name" value="PQQ_mDH"/>
</dbReference>
<feature type="transmembrane region" description="Helical" evidence="4">
    <location>
        <begin position="98"/>
        <end position="116"/>
    </location>
</feature>
<dbReference type="Gene3D" id="2.140.10.10">
    <property type="entry name" value="Quinoprotein alcohol dehydrogenase-like superfamily"/>
    <property type="match status" value="1"/>
</dbReference>
<keyword evidence="3" id="KW-0560">Oxidoreductase</keyword>
<dbReference type="PANTHER" id="PTHR32303">
    <property type="entry name" value="QUINOPROTEIN ALCOHOL DEHYDROGENASE (CYTOCHROME C)"/>
    <property type="match status" value="1"/>
</dbReference>
<evidence type="ECO:0000256" key="2">
    <source>
        <dbReference type="ARBA" id="ARBA00008156"/>
    </source>
</evidence>
<name>T0HF71_9SPHN</name>
<feature type="domain" description="Pyrrolo-quinoline quinone repeat" evidence="5">
    <location>
        <begin position="167"/>
        <end position="678"/>
    </location>
</feature>
<comment type="caution">
    <text evidence="6">The sequence shown here is derived from an EMBL/GenBank/DDBJ whole genome shotgun (WGS) entry which is preliminary data.</text>
</comment>
<evidence type="ECO:0000256" key="3">
    <source>
        <dbReference type="ARBA" id="ARBA00023002"/>
    </source>
</evidence>
<dbReference type="OrthoDB" id="9794322at2"/>